<dbReference type="Gene3D" id="3.30.428.10">
    <property type="entry name" value="HIT-like"/>
    <property type="match status" value="1"/>
</dbReference>
<dbReference type="GO" id="GO:0003824">
    <property type="term" value="F:catalytic activity"/>
    <property type="evidence" value="ECO:0007669"/>
    <property type="project" value="InterPro"/>
</dbReference>
<feature type="domain" description="HIT" evidence="3">
    <location>
        <begin position="8"/>
        <end position="114"/>
    </location>
</feature>
<dbReference type="PROSITE" id="PS51084">
    <property type="entry name" value="HIT_2"/>
    <property type="match status" value="1"/>
</dbReference>
<comment type="caution">
    <text evidence="2">Lacks conserved residue(s) required for the propagation of feature annotation.</text>
</comment>
<dbReference type="EMBL" id="QUOU01000001">
    <property type="protein sequence ID" value="REL27032.1"/>
    <property type="molecule type" value="Genomic_DNA"/>
</dbReference>
<proteinExistence type="predicted"/>
<evidence type="ECO:0000313" key="4">
    <source>
        <dbReference type="EMBL" id="REL27032.1"/>
    </source>
</evidence>
<dbReference type="SUPFAM" id="SSF54197">
    <property type="entry name" value="HIT-like"/>
    <property type="match status" value="1"/>
</dbReference>
<dbReference type="InterPro" id="IPR036265">
    <property type="entry name" value="HIT-like_sf"/>
</dbReference>
<evidence type="ECO:0000259" key="3">
    <source>
        <dbReference type="PROSITE" id="PS51084"/>
    </source>
</evidence>
<dbReference type="InterPro" id="IPR011146">
    <property type="entry name" value="HIT-like"/>
</dbReference>
<dbReference type="RefSeq" id="WP_116008133.1">
    <property type="nucleotide sequence ID" value="NZ_QUOU01000001.1"/>
</dbReference>
<dbReference type="PRINTS" id="PR00332">
    <property type="entry name" value="HISTRIAD"/>
</dbReference>
<dbReference type="OrthoDB" id="9784774at2"/>
<sequence length="158" mass="17549">MNQDPNCIFCQIVAGEAPCHKVWEDEEHLAFLSIYPNTQGFTVVIPKSHCPSYAFANADSVLAKLTVATKKVGLLLDKAIDGVGRTAMVFEGFEIDHLHSKLIPLHGTGNSSNFQHIEPTFGEFIEQYQGYVSTHDCERANDSDLEKLAKNIREAAQR</sequence>
<evidence type="ECO:0000256" key="1">
    <source>
        <dbReference type="PIRSR" id="PIRSR601310-1"/>
    </source>
</evidence>
<reference evidence="4 5" key="1">
    <citation type="submission" date="2018-08" db="EMBL/GenBank/DDBJ databases">
        <title>Thalassotalea euphylliae genome.</title>
        <authorList>
            <person name="Summers S."/>
            <person name="Rice S.A."/>
            <person name="Freckelton M.L."/>
            <person name="Nedved B.T."/>
            <person name="Hadfield M.G."/>
        </authorList>
    </citation>
    <scope>NUCLEOTIDE SEQUENCE [LARGE SCALE GENOMIC DNA]</scope>
    <source>
        <strain evidence="4 5">H1</strain>
    </source>
</reference>
<evidence type="ECO:0000256" key="2">
    <source>
        <dbReference type="PROSITE-ProRule" id="PRU00464"/>
    </source>
</evidence>
<organism evidence="4 5">
    <name type="scientific">Thalassotalea euphylliae</name>
    <dbReference type="NCBI Taxonomy" id="1655234"/>
    <lineage>
        <taxon>Bacteria</taxon>
        <taxon>Pseudomonadati</taxon>
        <taxon>Pseudomonadota</taxon>
        <taxon>Gammaproteobacteria</taxon>
        <taxon>Alteromonadales</taxon>
        <taxon>Colwelliaceae</taxon>
        <taxon>Thalassotalea</taxon>
    </lineage>
</organism>
<dbReference type="Proteomes" id="UP000256478">
    <property type="component" value="Unassembled WGS sequence"/>
</dbReference>
<dbReference type="AlphaFoldDB" id="A0A3E0TST3"/>
<dbReference type="Pfam" id="PF01230">
    <property type="entry name" value="HIT"/>
    <property type="match status" value="1"/>
</dbReference>
<dbReference type="InterPro" id="IPR001310">
    <property type="entry name" value="Histidine_triad_HIT"/>
</dbReference>
<gene>
    <name evidence="4" type="ORF">DXX93_10980</name>
</gene>
<protein>
    <submittedName>
        <fullName evidence="4">HIT family protein</fullName>
    </submittedName>
</protein>
<evidence type="ECO:0000313" key="5">
    <source>
        <dbReference type="Proteomes" id="UP000256478"/>
    </source>
</evidence>
<comment type="caution">
    <text evidence="4">The sequence shown here is derived from an EMBL/GenBank/DDBJ whole genome shotgun (WGS) entry which is preliminary data.</text>
</comment>
<feature type="active site" description="Tele-AMP-histidine intermediate" evidence="1">
    <location>
        <position position="99"/>
    </location>
</feature>
<accession>A0A3E0TST3</accession>
<name>A0A3E0TST3_9GAMM</name>
<dbReference type="PANTHER" id="PTHR46648">
    <property type="entry name" value="HIT FAMILY PROTEIN 1"/>
    <property type="match status" value="1"/>
</dbReference>
<dbReference type="GO" id="GO:0009117">
    <property type="term" value="P:nucleotide metabolic process"/>
    <property type="evidence" value="ECO:0007669"/>
    <property type="project" value="TreeGrafter"/>
</dbReference>
<dbReference type="PANTHER" id="PTHR46648:SF1">
    <property type="entry name" value="ADENOSINE 5'-MONOPHOSPHORAMIDASE HNT1"/>
    <property type="match status" value="1"/>
</dbReference>